<dbReference type="GO" id="GO:0003677">
    <property type="term" value="F:DNA binding"/>
    <property type="evidence" value="ECO:0007669"/>
    <property type="project" value="InterPro"/>
</dbReference>
<dbReference type="RefSeq" id="WP_016553879.1">
    <property type="nucleotide sequence ID" value="NZ_AEYE02000011.1"/>
</dbReference>
<dbReference type="SUPFAM" id="SSF47413">
    <property type="entry name" value="lambda repressor-like DNA-binding domains"/>
    <property type="match status" value="1"/>
</dbReference>
<sequence length="163" mass="18173">MSRLSQMLSAELKRRGKSERELAREFGWSQQAFNTWKTGGVPRQQFFVRLGDFLNISQTDLQMLIDEAKEGAGSTKLPNMGAPMMGRGSPQHVTIDQFPFGYAKPQIEGTYAVRVDGRIYWVNPNLTPIDGNLVLVRSGSNGKLDTWPCDGESVHVVVLAEMI</sequence>
<feature type="domain" description="HTH cro/C1-type" evidence="1">
    <location>
        <begin position="8"/>
        <end position="61"/>
    </location>
</feature>
<evidence type="ECO:0000259" key="1">
    <source>
        <dbReference type="PROSITE" id="PS50943"/>
    </source>
</evidence>
<evidence type="ECO:0000313" key="3">
    <source>
        <dbReference type="Proteomes" id="UP000014411"/>
    </source>
</evidence>
<dbReference type="CDD" id="cd00093">
    <property type="entry name" value="HTH_XRE"/>
    <property type="match status" value="1"/>
</dbReference>
<dbReference type="AlphaFoldDB" id="S3HIK8"/>
<dbReference type="PROSITE" id="PS50943">
    <property type="entry name" value="HTH_CROC1"/>
    <property type="match status" value="1"/>
</dbReference>
<dbReference type="InterPro" id="IPR001387">
    <property type="entry name" value="Cro/C1-type_HTH"/>
</dbReference>
<keyword evidence="3" id="KW-1185">Reference proteome</keyword>
<reference evidence="2 3" key="1">
    <citation type="journal article" date="2012" name="J. Bacteriol.">
        <title>Genome sequence of Rhizobium grahamii CCGE502, a broad-host-range symbiont with low nodulation competitiveness in Phaseolus vulgaris.</title>
        <authorList>
            <person name="Althabegoiti M.J."/>
            <person name="Lozano L."/>
            <person name="Torres-Tejerizo G."/>
            <person name="Ormeno-Orrillo E."/>
            <person name="Rogel M.A."/>
            <person name="Gonzalez V."/>
            <person name="Martinez-Romero E."/>
        </authorList>
    </citation>
    <scope>NUCLEOTIDE SEQUENCE [LARGE SCALE GENOMIC DNA]</scope>
    <source>
        <strain evidence="2 3">CCGE 502</strain>
    </source>
</reference>
<dbReference type="eggNOG" id="ENOG503017G">
    <property type="taxonomic scope" value="Bacteria"/>
</dbReference>
<dbReference type="Gene3D" id="1.10.260.40">
    <property type="entry name" value="lambda repressor-like DNA-binding domains"/>
    <property type="match status" value="1"/>
</dbReference>
<protein>
    <recommendedName>
        <fullName evidence="1">HTH cro/C1-type domain-containing protein</fullName>
    </recommendedName>
</protein>
<gene>
    <name evidence="2" type="ORF">RGCCGE502_09205</name>
</gene>
<dbReference type="HOGENOM" id="CLU_1650767_0_0_5"/>
<dbReference type="EMBL" id="AEYE02000011">
    <property type="protein sequence ID" value="EPE98592.1"/>
    <property type="molecule type" value="Genomic_DNA"/>
</dbReference>
<accession>S3HIK8</accession>
<comment type="caution">
    <text evidence="2">The sequence shown here is derived from an EMBL/GenBank/DDBJ whole genome shotgun (WGS) entry which is preliminary data.</text>
</comment>
<name>S3HIK8_9HYPH</name>
<dbReference type="Proteomes" id="UP000014411">
    <property type="component" value="Unassembled WGS sequence"/>
</dbReference>
<proteinExistence type="predicted"/>
<organism evidence="2 3">
    <name type="scientific">Rhizobium grahamii CCGE 502</name>
    <dbReference type="NCBI Taxonomy" id="990285"/>
    <lineage>
        <taxon>Bacteria</taxon>
        <taxon>Pseudomonadati</taxon>
        <taxon>Pseudomonadota</taxon>
        <taxon>Alphaproteobacteria</taxon>
        <taxon>Hyphomicrobiales</taxon>
        <taxon>Rhizobiaceae</taxon>
        <taxon>Rhizobium/Agrobacterium group</taxon>
        <taxon>Rhizobium</taxon>
    </lineage>
</organism>
<evidence type="ECO:0000313" key="2">
    <source>
        <dbReference type="EMBL" id="EPE98592.1"/>
    </source>
</evidence>
<dbReference type="InterPro" id="IPR010982">
    <property type="entry name" value="Lambda_DNA-bd_dom_sf"/>
</dbReference>